<sequence length="377" mass="41276">MSSYVWTDNLGRTYGYEPYEAQPISDLSIRLSESATLAVAEASRALGTVPALPGAGIAAVLYRSESSASSIIEDIAVGPRRVLEAEVASPDEIRDPIASRIIGNLDGLRDALTTPFPAGPDDYLRWHRLLTEGHPRMKHGDIGAYRTQQNWIGGDGYGPRNASFIPPRPQDVETLVIDLARYTSRTDVSPVVQAAIAHARFEVIHPFTDGNGRVGRMLIQHVLAGRISLQAPVPVSIPWSRDKNGYVEGLRNYQEGDTEAWIEFFGMSIVAAVSWMHAVEGLLTSLLSSLADRSRSRGASVAARVISDLPIHPIVNADTVAQRYDVSRQAAHQALVRLAEDDVLTERSFSRRTKAGRPRQMFTSTELVDLLAEIVTE</sequence>
<dbReference type="PANTHER" id="PTHR13504:SF38">
    <property type="entry name" value="FIDO DOMAIN-CONTAINING PROTEIN"/>
    <property type="match status" value="1"/>
</dbReference>
<dbReference type="InterPro" id="IPR040198">
    <property type="entry name" value="Fido_containing"/>
</dbReference>
<evidence type="ECO:0000259" key="1">
    <source>
        <dbReference type="PROSITE" id="PS51459"/>
    </source>
</evidence>
<dbReference type="InterPro" id="IPR003812">
    <property type="entry name" value="Fido"/>
</dbReference>
<accession>A0A3B0SSR1</accession>
<evidence type="ECO:0000313" key="2">
    <source>
        <dbReference type="EMBL" id="VAW07133.1"/>
    </source>
</evidence>
<reference evidence="2" key="1">
    <citation type="submission" date="2018-06" db="EMBL/GenBank/DDBJ databases">
        <authorList>
            <person name="Zhirakovskaya E."/>
        </authorList>
    </citation>
    <scope>NUCLEOTIDE SEQUENCE</scope>
</reference>
<proteinExistence type="predicted"/>
<protein>
    <recommendedName>
        <fullName evidence="1">Fido domain-containing protein</fullName>
    </recommendedName>
</protein>
<gene>
    <name evidence="2" type="ORF">MNBD_ACTINO01-519</name>
</gene>
<organism evidence="2">
    <name type="scientific">hydrothermal vent metagenome</name>
    <dbReference type="NCBI Taxonomy" id="652676"/>
    <lineage>
        <taxon>unclassified sequences</taxon>
        <taxon>metagenomes</taxon>
        <taxon>ecological metagenomes</taxon>
    </lineage>
</organism>
<dbReference type="PANTHER" id="PTHR13504">
    <property type="entry name" value="FIDO DOMAIN-CONTAINING PROTEIN DDB_G0283145"/>
    <property type="match status" value="1"/>
</dbReference>
<dbReference type="InterPro" id="IPR036597">
    <property type="entry name" value="Fido-like_dom_sf"/>
</dbReference>
<dbReference type="PROSITE" id="PS51459">
    <property type="entry name" value="FIDO"/>
    <property type="match status" value="1"/>
</dbReference>
<dbReference type="AlphaFoldDB" id="A0A3B0SSR1"/>
<dbReference type="EMBL" id="UOEI01000508">
    <property type="protein sequence ID" value="VAW07133.1"/>
    <property type="molecule type" value="Genomic_DNA"/>
</dbReference>
<dbReference type="Gene3D" id="1.10.3290.10">
    <property type="entry name" value="Fido-like domain"/>
    <property type="match status" value="1"/>
</dbReference>
<dbReference type="Pfam" id="PF02661">
    <property type="entry name" value="Fic"/>
    <property type="match status" value="1"/>
</dbReference>
<dbReference type="SUPFAM" id="SSF140931">
    <property type="entry name" value="Fic-like"/>
    <property type="match status" value="1"/>
</dbReference>
<name>A0A3B0SSR1_9ZZZZ</name>
<feature type="domain" description="Fido" evidence="1">
    <location>
        <begin position="118"/>
        <end position="267"/>
    </location>
</feature>